<feature type="compositionally biased region" description="Basic and acidic residues" evidence="1">
    <location>
        <begin position="64"/>
        <end position="86"/>
    </location>
</feature>
<dbReference type="EMBL" id="VTPC01090581">
    <property type="protein sequence ID" value="KAF2882916.1"/>
    <property type="molecule type" value="Genomic_DNA"/>
</dbReference>
<evidence type="ECO:0000256" key="1">
    <source>
        <dbReference type="SAM" id="MobiDB-lite"/>
    </source>
</evidence>
<evidence type="ECO:0000313" key="2">
    <source>
        <dbReference type="EMBL" id="KAF2882916.1"/>
    </source>
</evidence>
<gene>
    <name evidence="2" type="ORF">ILUMI_23251</name>
</gene>
<protein>
    <submittedName>
        <fullName evidence="2">Uncharacterized protein</fullName>
    </submittedName>
</protein>
<organism evidence="2 3">
    <name type="scientific">Ignelater luminosus</name>
    <name type="common">Cucubano</name>
    <name type="synonym">Pyrophorus luminosus</name>
    <dbReference type="NCBI Taxonomy" id="2038154"/>
    <lineage>
        <taxon>Eukaryota</taxon>
        <taxon>Metazoa</taxon>
        <taxon>Ecdysozoa</taxon>
        <taxon>Arthropoda</taxon>
        <taxon>Hexapoda</taxon>
        <taxon>Insecta</taxon>
        <taxon>Pterygota</taxon>
        <taxon>Neoptera</taxon>
        <taxon>Endopterygota</taxon>
        <taxon>Coleoptera</taxon>
        <taxon>Polyphaga</taxon>
        <taxon>Elateriformia</taxon>
        <taxon>Elateroidea</taxon>
        <taxon>Elateridae</taxon>
        <taxon>Agrypninae</taxon>
        <taxon>Pyrophorini</taxon>
        <taxon>Ignelater</taxon>
    </lineage>
</organism>
<reference evidence="2" key="1">
    <citation type="submission" date="2019-08" db="EMBL/GenBank/DDBJ databases">
        <title>The genome of the North American firefly Photinus pyralis.</title>
        <authorList>
            <consortium name="Photinus pyralis genome working group"/>
            <person name="Fallon T.R."/>
            <person name="Sander Lower S.E."/>
            <person name="Weng J.-K."/>
        </authorList>
    </citation>
    <scope>NUCLEOTIDE SEQUENCE</scope>
    <source>
        <strain evidence="2">TRF0915ILg1</strain>
        <tissue evidence="2">Whole body</tissue>
    </source>
</reference>
<dbReference type="AlphaFoldDB" id="A0A8K0G1T4"/>
<feature type="region of interest" description="Disordered" evidence="1">
    <location>
        <begin position="59"/>
        <end position="86"/>
    </location>
</feature>
<name>A0A8K0G1T4_IGNLU</name>
<sequence length="86" mass="10117">MFSTSSSADTPEVVVGREPYRVDCLYKCNKTPVEIFNLLKQLEITKKFLYRTLNRYNEMSSVNDRPRSGRPRETRTKEMKIPPRTT</sequence>
<proteinExistence type="predicted"/>
<evidence type="ECO:0000313" key="3">
    <source>
        <dbReference type="Proteomes" id="UP000801492"/>
    </source>
</evidence>
<accession>A0A8K0G1T4</accession>
<dbReference type="OrthoDB" id="10006939at2759"/>
<dbReference type="Proteomes" id="UP000801492">
    <property type="component" value="Unassembled WGS sequence"/>
</dbReference>
<comment type="caution">
    <text evidence="2">The sequence shown here is derived from an EMBL/GenBank/DDBJ whole genome shotgun (WGS) entry which is preliminary data.</text>
</comment>
<keyword evidence="3" id="KW-1185">Reference proteome</keyword>